<dbReference type="Proteomes" id="UP000006729">
    <property type="component" value="Chromosome 11"/>
</dbReference>
<accession>A0A2K1YK80</accession>
<dbReference type="AlphaFoldDB" id="A0A2K1YK80"/>
<dbReference type="InParanoid" id="A0A2K1YK80"/>
<proteinExistence type="predicted"/>
<organism evidence="2 3">
    <name type="scientific">Populus trichocarpa</name>
    <name type="common">Western balsam poplar</name>
    <name type="synonym">Populus balsamifera subsp. trichocarpa</name>
    <dbReference type="NCBI Taxonomy" id="3694"/>
    <lineage>
        <taxon>Eukaryota</taxon>
        <taxon>Viridiplantae</taxon>
        <taxon>Streptophyta</taxon>
        <taxon>Embryophyta</taxon>
        <taxon>Tracheophyta</taxon>
        <taxon>Spermatophyta</taxon>
        <taxon>Magnoliopsida</taxon>
        <taxon>eudicotyledons</taxon>
        <taxon>Gunneridae</taxon>
        <taxon>Pentapetalae</taxon>
        <taxon>rosids</taxon>
        <taxon>fabids</taxon>
        <taxon>Malpighiales</taxon>
        <taxon>Salicaceae</taxon>
        <taxon>Saliceae</taxon>
        <taxon>Populus</taxon>
    </lineage>
</organism>
<evidence type="ECO:0000313" key="2">
    <source>
        <dbReference type="EMBL" id="PNT13434.1"/>
    </source>
</evidence>
<sequence>MARPHITKTLKLLCACVRKTKRGETVLSDNVAIRFYLNKKQNPRGCVKQVKSKFVDVNQLSMNSSPLEVLVQINSDVPNITARTEVRYSWILLGLLMEVAATALCLSGISGSITLHPCLRFHKQLSPTCNLVKEKFNPHL</sequence>
<keyword evidence="3" id="KW-1185">Reference proteome</keyword>
<feature type="transmembrane region" description="Helical" evidence="1">
    <location>
        <begin position="90"/>
        <end position="115"/>
    </location>
</feature>
<protein>
    <submittedName>
        <fullName evidence="2">Uncharacterized protein</fullName>
    </submittedName>
</protein>
<reference evidence="2 3" key="1">
    <citation type="journal article" date="2006" name="Science">
        <title>The genome of black cottonwood, Populus trichocarpa (Torr. &amp; Gray).</title>
        <authorList>
            <person name="Tuskan G.A."/>
            <person name="Difazio S."/>
            <person name="Jansson S."/>
            <person name="Bohlmann J."/>
            <person name="Grigoriev I."/>
            <person name="Hellsten U."/>
            <person name="Putnam N."/>
            <person name="Ralph S."/>
            <person name="Rombauts S."/>
            <person name="Salamov A."/>
            <person name="Schein J."/>
            <person name="Sterck L."/>
            <person name="Aerts A."/>
            <person name="Bhalerao R.R."/>
            <person name="Bhalerao R.P."/>
            <person name="Blaudez D."/>
            <person name="Boerjan W."/>
            <person name="Brun A."/>
            <person name="Brunner A."/>
            <person name="Busov V."/>
            <person name="Campbell M."/>
            <person name="Carlson J."/>
            <person name="Chalot M."/>
            <person name="Chapman J."/>
            <person name="Chen G.L."/>
            <person name="Cooper D."/>
            <person name="Coutinho P.M."/>
            <person name="Couturier J."/>
            <person name="Covert S."/>
            <person name="Cronk Q."/>
            <person name="Cunningham R."/>
            <person name="Davis J."/>
            <person name="Degroeve S."/>
            <person name="Dejardin A."/>
            <person name="Depamphilis C."/>
            <person name="Detter J."/>
            <person name="Dirks B."/>
            <person name="Dubchak I."/>
            <person name="Duplessis S."/>
            <person name="Ehlting J."/>
            <person name="Ellis B."/>
            <person name="Gendler K."/>
            <person name="Goodstein D."/>
            <person name="Gribskov M."/>
            <person name="Grimwood J."/>
            <person name="Groover A."/>
            <person name="Gunter L."/>
            <person name="Hamberger B."/>
            <person name="Heinze B."/>
            <person name="Helariutta Y."/>
            <person name="Henrissat B."/>
            <person name="Holligan D."/>
            <person name="Holt R."/>
            <person name="Huang W."/>
            <person name="Islam-Faridi N."/>
            <person name="Jones S."/>
            <person name="Jones-Rhoades M."/>
            <person name="Jorgensen R."/>
            <person name="Joshi C."/>
            <person name="Kangasjarvi J."/>
            <person name="Karlsson J."/>
            <person name="Kelleher C."/>
            <person name="Kirkpatrick R."/>
            <person name="Kirst M."/>
            <person name="Kohler A."/>
            <person name="Kalluri U."/>
            <person name="Larimer F."/>
            <person name="Leebens-Mack J."/>
            <person name="Leple J.C."/>
            <person name="Locascio P."/>
            <person name="Lou Y."/>
            <person name="Lucas S."/>
            <person name="Martin F."/>
            <person name="Montanini B."/>
            <person name="Napoli C."/>
            <person name="Nelson D.R."/>
            <person name="Nelson C."/>
            <person name="Nieminen K."/>
            <person name="Nilsson O."/>
            <person name="Pereda V."/>
            <person name="Peter G."/>
            <person name="Philippe R."/>
            <person name="Pilate G."/>
            <person name="Poliakov A."/>
            <person name="Razumovskaya J."/>
            <person name="Richardson P."/>
            <person name="Rinaldi C."/>
            <person name="Ritland K."/>
            <person name="Rouze P."/>
            <person name="Ryaboy D."/>
            <person name="Schmutz J."/>
            <person name="Schrader J."/>
            <person name="Segerman B."/>
            <person name="Shin H."/>
            <person name="Siddiqui A."/>
            <person name="Sterky F."/>
            <person name="Terry A."/>
            <person name="Tsai C.J."/>
            <person name="Uberbacher E."/>
            <person name="Unneberg P."/>
            <person name="Vahala J."/>
            <person name="Wall K."/>
            <person name="Wessler S."/>
            <person name="Yang G."/>
            <person name="Yin T."/>
            <person name="Douglas C."/>
            <person name="Marra M."/>
            <person name="Sandberg G."/>
            <person name="Van de Peer Y."/>
            <person name="Rokhsar D."/>
        </authorList>
    </citation>
    <scope>NUCLEOTIDE SEQUENCE [LARGE SCALE GENOMIC DNA]</scope>
    <source>
        <strain evidence="3">cv. Nisqually</strain>
    </source>
</reference>
<evidence type="ECO:0000313" key="3">
    <source>
        <dbReference type="Proteomes" id="UP000006729"/>
    </source>
</evidence>
<keyword evidence="1" id="KW-1133">Transmembrane helix</keyword>
<evidence type="ECO:0000256" key="1">
    <source>
        <dbReference type="SAM" id="Phobius"/>
    </source>
</evidence>
<name>A0A2K1YK80_POPTR</name>
<keyword evidence="1" id="KW-0472">Membrane</keyword>
<keyword evidence="1" id="KW-0812">Transmembrane</keyword>
<dbReference type="EMBL" id="CM009300">
    <property type="protein sequence ID" value="PNT13434.1"/>
    <property type="molecule type" value="Genomic_DNA"/>
</dbReference>
<gene>
    <name evidence="2" type="ORF">POPTR_011G142400</name>
</gene>